<dbReference type="InterPro" id="IPR050572">
    <property type="entry name" value="Fe-S_Ferredoxin"/>
</dbReference>
<protein>
    <submittedName>
        <fullName evidence="6">4Fe-4S dicluster domain-containing protein</fullName>
    </submittedName>
</protein>
<dbReference type="PROSITE" id="PS00198">
    <property type="entry name" value="4FE4S_FER_1"/>
    <property type="match status" value="2"/>
</dbReference>
<reference evidence="6 7" key="1">
    <citation type="submission" date="2016-10" db="EMBL/GenBank/DDBJ databases">
        <authorList>
            <person name="de Groot N.N."/>
        </authorList>
    </citation>
    <scope>NUCLEOTIDE SEQUENCE [LARGE SCALE GENOMIC DNA]</scope>
    <source>
        <strain evidence="6 7">Calf135</strain>
    </source>
</reference>
<evidence type="ECO:0000313" key="7">
    <source>
        <dbReference type="Proteomes" id="UP000199512"/>
    </source>
</evidence>
<evidence type="ECO:0000256" key="1">
    <source>
        <dbReference type="ARBA" id="ARBA00022485"/>
    </source>
</evidence>
<evidence type="ECO:0000256" key="2">
    <source>
        <dbReference type="ARBA" id="ARBA00022723"/>
    </source>
</evidence>
<name>A0A1H8IT30_9FIRM</name>
<feature type="domain" description="4Fe-4S ferredoxin-type" evidence="5">
    <location>
        <begin position="5"/>
        <end position="34"/>
    </location>
</feature>
<dbReference type="RefSeq" id="WP_091975725.1">
    <property type="nucleotide sequence ID" value="NZ_CAUWDX010000011.1"/>
</dbReference>
<keyword evidence="2" id="KW-0479">Metal-binding</keyword>
<keyword evidence="4" id="KW-0411">Iron-sulfur</keyword>
<dbReference type="GO" id="GO:0051539">
    <property type="term" value="F:4 iron, 4 sulfur cluster binding"/>
    <property type="evidence" value="ECO:0007669"/>
    <property type="project" value="UniProtKB-KW"/>
</dbReference>
<evidence type="ECO:0000313" key="6">
    <source>
        <dbReference type="EMBL" id="SEN71592.1"/>
    </source>
</evidence>
<dbReference type="PANTHER" id="PTHR43687:SF1">
    <property type="entry name" value="FERREDOXIN III"/>
    <property type="match status" value="1"/>
</dbReference>
<dbReference type="EMBL" id="FODF01000009">
    <property type="protein sequence ID" value="SEN71592.1"/>
    <property type="molecule type" value="Genomic_DNA"/>
</dbReference>
<evidence type="ECO:0000256" key="4">
    <source>
        <dbReference type="ARBA" id="ARBA00023014"/>
    </source>
</evidence>
<dbReference type="AlphaFoldDB" id="A0A1H8IT30"/>
<keyword evidence="3" id="KW-0408">Iron</keyword>
<evidence type="ECO:0000259" key="5">
    <source>
        <dbReference type="PROSITE" id="PS51379"/>
    </source>
</evidence>
<dbReference type="PANTHER" id="PTHR43687">
    <property type="entry name" value="ADENYLYLSULFATE REDUCTASE, BETA SUBUNIT"/>
    <property type="match status" value="1"/>
</dbReference>
<accession>A0A1H8IT30</accession>
<gene>
    <name evidence="6" type="ORF">SAMN05216454_10923</name>
</gene>
<dbReference type="SUPFAM" id="SSF54862">
    <property type="entry name" value="4Fe-4S ferredoxins"/>
    <property type="match status" value="1"/>
</dbReference>
<evidence type="ECO:0000256" key="3">
    <source>
        <dbReference type="ARBA" id="ARBA00023004"/>
    </source>
</evidence>
<dbReference type="OrthoDB" id="9810688at2"/>
<keyword evidence="1" id="KW-0004">4Fe-4S</keyword>
<dbReference type="PROSITE" id="PS51379">
    <property type="entry name" value="4FE4S_FER_2"/>
    <property type="match status" value="2"/>
</dbReference>
<sequence length="64" mass="6945">MLSKRYAEVDKNRCVACGACGNVCPKGTINVWRGCYAVVDKEKCIGCGLCEKTCPAGCIEIKER</sequence>
<dbReference type="STRING" id="215200.SAMN05216454_10923"/>
<dbReference type="InterPro" id="IPR017900">
    <property type="entry name" value="4Fe4S_Fe_S_CS"/>
</dbReference>
<dbReference type="InterPro" id="IPR017896">
    <property type="entry name" value="4Fe4S_Fe-S-bd"/>
</dbReference>
<proteinExistence type="predicted"/>
<dbReference type="Gene3D" id="3.30.70.20">
    <property type="match status" value="2"/>
</dbReference>
<organism evidence="6 7">
    <name type="scientific">Peptostreptococcus russellii</name>
    <dbReference type="NCBI Taxonomy" id="215200"/>
    <lineage>
        <taxon>Bacteria</taxon>
        <taxon>Bacillati</taxon>
        <taxon>Bacillota</taxon>
        <taxon>Clostridia</taxon>
        <taxon>Peptostreptococcales</taxon>
        <taxon>Peptostreptococcaceae</taxon>
        <taxon>Peptostreptococcus</taxon>
    </lineage>
</organism>
<dbReference type="Pfam" id="PF14697">
    <property type="entry name" value="Fer4_21"/>
    <property type="match status" value="1"/>
</dbReference>
<dbReference type="Proteomes" id="UP000199512">
    <property type="component" value="Unassembled WGS sequence"/>
</dbReference>
<dbReference type="GO" id="GO:0046872">
    <property type="term" value="F:metal ion binding"/>
    <property type="evidence" value="ECO:0007669"/>
    <property type="project" value="UniProtKB-KW"/>
</dbReference>
<feature type="domain" description="4Fe-4S ferredoxin-type" evidence="5">
    <location>
        <begin position="35"/>
        <end position="64"/>
    </location>
</feature>
<keyword evidence="7" id="KW-1185">Reference proteome</keyword>